<keyword evidence="3" id="KW-0723">Serine/threonine-protein kinase</keyword>
<dbReference type="GO" id="GO:0044773">
    <property type="term" value="P:mitotic DNA damage checkpoint signaling"/>
    <property type="evidence" value="ECO:0007669"/>
    <property type="project" value="TreeGrafter"/>
</dbReference>
<dbReference type="PANTHER" id="PTHR44167">
    <property type="entry name" value="OVARIAN-SPECIFIC SERINE/THREONINE-PROTEIN KINASE LOK-RELATED"/>
    <property type="match status" value="1"/>
</dbReference>
<comment type="caution">
    <text evidence="3">The sequence shown here is derived from an EMBL/GenBank/DDBJ whole genome shotgun (WGS) entry which is preliminary data.</text>
</comment>
<dbReference type="Gene3D" id="1.10.510.10">
    <property type="entry name" value="Transferase(Phosphotransferase) domain 1"/>
    <property type="match status" value="1"/>
</dbReference>
<dbReference type="STRING" id="1447875.A0A2B7XDF8"/>
<keyword evidence="1" id="KW-0067">ATP-binding</keyword>
<dbReference type="Proteomes" id="UP000223968">
    <property type="component" value="Unassembled WGS sequence"/>
</dbReference>
<keyword evidence="4" id="KW-1185">Reference proteome</keyword>
<dbReference type="InterPro" id="IPR011009">
    <property type="entry name" value="Kinase-like_dom_sf"/>
</dbReference>
<dbReference type="OrthoDB" id="10252171at2759"/>
<dbReference type="AlphaFoldDB" id="A0A2B7XDF8"/>
<keyword evidence="1" id="KW-0547">Nucleotide-binding</keyword>
<keyword evidence="3" id="KW-0418">Kinase</keyword>
<feature type="binding site" evidence="1">
    <location>
        <position position="96"/>
    </location>
    <ligand>
        <name>ATP</name>
        <dbReference type="ChEBI" id="CHEBI:30616"/>
    </ligand>
</feature>
<dbReference type="PROSITE" id="PS50011">
    <property type="entry name" value="PROTEIN_KINASE_DOM"/>
    <property type="match status" value="1"/>
</dbReference>
<protein>
    <submittedName>
        <fullName evidence="3">Serine/threonine protein kinase</fullName>
    </submittedName>
</protein>
<dbReference type="GO" id="GO:0004674">
    <property type="term" value="F:protein serine/threonine kinase activity"/>
    <property type="evidence" value="ECO:0007669"/>
    <property type="project" value="UniProtKB-KW"/>
</dbReference>
<dbReference type="GO" id="GO:0005634">
    <property type="term" value="C:nucleus"/>
    <property type="evidence" value="ECO:0007669"/>
    <property type="project" value="TreeGrafter"/>
</dbReference>
<dbReference type="PROSITE" id="PS00107">
    <property type="entry name" value="PROTEIN_KINASE_ATP"/>
    <property type="match status" value="1"/>
</dbReference>
<evidence type="ECO:0000313" key="4">
    <source>
        <dbReference type="Proteomes" id="UP000223968"/>
    </source>
</evidence>
<dbReference type="Gene3D" id="3.30.200.20">
    <property type="entry name" value="Phosphorylase Kinase, domain 1"/>
    <property type="match status" value="1"/>
</dbReference>
<proteinExistence type="predicted"/>
<evidence type="ECO:0000313" key="3">
    <source>
        <dbReference type="EMBL" id="PGH06801.1"/>
    </source>
</evidence>
<reference evidence="3 4" key="1">
    <citation type="submission" date="2017-10" db="EMBL/GenBank/DDBJ databases">
        <title>Comparative genomics in systemic dimorphic fungi from Ajellomycetaceae.</title>
        <authorList>
            <person name="Munoz J.F."/>
            <person name="Mcewen J.G."/>
            <person name="Clay O.K."/>
            <person name="Cuomo C.A."/>
        </authorList>
    </citation>
    <scope>NUCLEOTIDE SEQUENCE [LARGE SCALE GENOMIC DNA]</scope>
    <source>
        <strain evidence="3 4">UAMH5409</strain>
    </source>
</reference>
<dbReference type="Pfam" id="PF00069">
    <property type="entry name" value="Pkinase"/>
    <property type="match status" value="2"/>
</dbReference>
<dbReference type="EMBL" id="PDNB01000114">
    <property type="protein sequence ID" value="PGH06801.1"/>
    <property type="molecule type" value="Genomic_DNA"/>
</dbReference>
<dbReference type="SUPFAM" id="SSF56112">
    <property type="entry name" value="Protein kinase-like (PK-like)"/>
    <property type="match status" value="1"/>
</dbReference>
<gene>
    <name evidence="3" type="ORF">AJ79_06443</name>
</gene>
<feature type="domain" description="Protein kinase" evidence="2">
    <location>
        <begin position="67"/>
        <end position="392"/>
    </location>
</feature>
<evidence type="ECO:0000256" key="1">
    <source>
        <dbReference type="PROSITE-ProRule" id="PRU10141"/>
    </source>
</evidence>
<organism evidence="3 4">
    <name type="scientific">Helicocarpus griseus UAMH5409</name>
    <dbReference type="NCBI Taxonomy" id="1447875"/>
    <lineage>
        <taxon>Eukaryota</taxon>
        <taxon>Fungi</taxon>
        <taxon>Dikarya</taxon>
        <taxon>Ascomycota</taxon>
        <taxon>Pezizomycotina</taxon>
        <taxon>Eurotiomycetes</taxon>
        <taxon>Eurotiomycetidae</taxon>
        <taxon>Onygenales</taxon>
        <taxon>Ajellomycetaceae</taxon>
        <taxon>Helicocarpus</taxon>
    </lineage>
</organism>
<dbReference type="InterPro" id="IPR017441">
    <property type="entry name" value="Protein_kinase_ATP_BS"/>
</dbReference>
<dbReference type="SMART" id="SM00220">
    <property type="entry name" value="S_TKc"/>
    <property type="match status" value="1"/>
</dbReference>
<sequence length="402" mass="45674">MESTPQPKQYPVKTHGDLVSPCWIQTHLEGSDCEYLINYNEGGLCPVVMDDVLSGSDLIHGEKPCSFKILGKLGWGSYSNVWLGREITSGKHLALKILRKEHSTLDNSELSILRKLGKLEVAFFHTHVPTQNRFLCLGLKPLGCTLRERVNAKVHAPSDLSSLTTFVKTLLMKVLDFHEKGVCHGDISPNNISFGVLPEALTEEGLRETFEEDLRSDVLLWGAENLDNPPPRPANLPEYVVCRYGTPLKADEEDMSKVEIIDFGKSLNKGFETRSKTNVLGTHNYCAPELDRDGANTTTAKSDLWSLGCVFYYAVKYKHLFHDDDDLERYLTETHEAQVSFIHHQLSGPFLNDIPEYLYWYAELIHSLVRVDPKERDPEKAKENLENLEAWSMYYEQQESVE</sequence>
<evidence type="ECO:0000259" key="2">
    <source>
        <dbReference type="PROSITE" id="PS50011"/>
    </source>
</evidence>
<dbReference type="GO" id="GO:0005524">
    <property type="term" value="F:ATP binding"/>
    <property type="evidence" value="ECO:0007669"/>
    <property type="project" value="UniProtKB-UniRule"/>
</dbReference>
<dbReference type="InterPro" id="IPR000719">
    <property type="entry name" value="Prot_kinase_dom"/>
</dbReference>
<dbReference type="PANTHER" id="PTHR44167:SF30">
    <property type="entry name" value="PHOSPHORYLASE KINASE"/>
    <property type="match status" value="1"/>
</dbReference>
<keyword evidence="3" id="KW-0808">Transferase</keyword>
<name>A0A2B7XDF8_9EURO</name>
<accession>A0A2B7XDF8</accession>